<keyword evidence="3" id="KW-1185">Reference proteome</keyword>
<sequence>MPNVLIRDLSPDVHAVLVARAEREGQSLQQYLSLELAKLAGRPTVTELLAEIDARPDGLDLTSQEIERAIRAGRERRQ</sequence>
<dbReference type="Pfam" id="PF22513">
    <property type="entry name" value="FitA-like_RHH"/>
    <property type="match status" value="1"/>
</dbReference>
<evidence type="ECO:0000313" key="2">
    <source>
        <dbReference type="EMBL" id="GAA1805921.1"/>
    </source>
</evidence>
<gene>
    <name evidence="2" type="ORF">GCM10009749_12660</name>
</gene>
<accession>A0ABN2M1A4</accession>
<proteinExistence type="predicted"/>
<dbReference type="SUPFAM" id="SSF47598">
    <property type="entry name" value="Ribbon-helix-helix"/>
    <property type="match status" value="1"/>
</dbReference>
<evidence type="ECO:0000259" key="1">
    <source>
        <dbReference type="Pfam" id="PF22513"/>
    </source>
</evidence>
<comment type="caution">
    <text evidence="2">The sequence shown here is derived from an EMBL/GenBank/DDBJ whole genome shotgun (WGS) entry which is preliminary data.</text>
</comment>
<protein>
    <recommendedName>
        <fullName evidence="1">Antitoxin FitA-like ribbon-helix-helix domain-containing protein</fullName>
    </recommendedName>
</protein>
<organism evidence="2 3">
    <name type="scientific">Agromyces neolithicus</name>
    <dbReference type="NCBI Taxonomy" id="269420"/>
    <lineage>
        <taxon>Bacteria</taxon>
        <taxon>Bacillati</taxon>
        <taxon>Actinomycetota</taxon>
        <taxon>Actinomycetes</taxon>
        <taxon>Micrococcales</taxon>
        <taxon>Microbacteriaceae</taxon>
        <taxon>Agromyces</taxon>
    </lineage>
</organism>
<dbReference type="InterPro" id="IPR053853">
    <property type="entry name" value="FitA-like_RHH"/>
</dbReference>
<name>A0ABN2M1A4_9MICO</name>
<dbReference type="EMBL" id="BAAANJ010000004">
    <property type="protein sequence ID" value="GAA1805921.1"/>
    <property type="molecule type" value="Genomic_DNA"/>
</dbReference>
<dbReference type="InterPro" id="IPR010985">
    <property type="entry name" value="Ribbon_hlx_hlx"/>
</dbReference>
<reference evidence="2 3" key="1">
    <citation type="journal article" date="2019" name="Int. J. Syst. Evol. Microbiol.">
        <title>The Global Catalogue of Microorganisms (GCM) 10K type strain sequencing project: providing services to taxonomists for standard genome sequencing and annotation.</title>
        <authorList>
            <consortium name="The Broad Institute Genomics Platform"/>
            <consortium name="The Broad Institute Genome Sequencing Center for Infectious Disease"/>
            <person name="Wu L."/>
            <person name="Ma J."/>
        </authorList>
    </citation>
    <scope>NUCLEOTIDE SEQUENCE [LARGE SCALE GENOMIC DNA]</scope>
    <source>
        <strain evidence="2 3">JCM 14322</strain>
    </source>
</reference>
<dbReference type="RefSeq" id="WP_344294585.1">
    <property type="nucleotide sequence ID" value="NZ_BAAANJ010000004.1"/>
</dbReference>
<evidence type="ECO:0000313" key="3">
    <source>
        <dbReference type="Proteomes" id="UP001500002"/>
    </source>
</evidence>
<feature type="domain" description="Antitoxin FitA-like ribbon-helix-helix" evidence="1">
    <location>
        <begin position="2"/>
        <end position="32"/>
    </location>
</feature>
<dbReference type="Proteomes" id="UP001500002">
    <property type="component" value="Unassembled WGS sequence"/>
</dbReference>